<feature type="transmembrane region" description="Helical" evidence="1">
    <location>
        <begin position="9"/>
        <end position="26"/>
    </location>
</feature>
<protein>
    <submittedName>
        <fullName evidence="2">Uncharacterized protein</fullName>
    </submittedName>
</protein>
<dbReference type="AlphaFoldDB" id="A0A0L6CFY1"/>
<keyword evidence="1" id="KW-1133">Transmembrane helix</keyword>
<dbReference type="EMBL" id="LAIR01000002">
    <property type="protein sequence ID" value="KNX36736.1"/>
    <property type="molecule type" value="Genomic_DNA"/>
</dbReference>
<proteinExistence type="predicted"/>
<gene>
    <name evidence="2" type="ORF">VV01_05585</name>
</gene>
<evidence type="ECO:0000313" key="2">
    <source>
        <dbReference type="EMBL" id="KNX36736.1"/>
    </source>
</evidence>
<comment type="caution">
    <text evidence="2">The sequence shown here is derived from an EMBL/GenBank/DDBJ whole genome shotgun (WGS) entry which is preliminary data.</text>
</comment>
<evidence type="ECO:0000256" key="1">
    <source>
        <dbReference type="SAM" id="Phobius"/>
    </source>
</evidence>
<reference evidence="3" key="1">
    <citation type="submission" date="2015-03" db="EMBL/GenBank/DDBJ databases">
        <title>Luteipulveratus halotolerans sp. nov., a novel actinobacterium (Dermacoccaceae) from Sarawak, Malaysia.</title>
        <authorList>
            <person name="Juboi H."/>
            <person name="Basik A."/>
            <person name="Shamsul S.S."/>
            <person name="Arnold P."/>
            <person name="Schmitt E.K."/>
            <person name="Sanglier J.-J."/>
            <person name="Yeo T."/>
        </authorList>
    </citation>
    <scope>NUCLEOTIDE SEQUENCE [LARGE SCALE GENOMIC DNA]</scope>
    <source>
        <strain evidence="3">C296001</strain>
    </source>
</reference>
<name>A0A0L6CFY1_9MICO</name>
<dbReference type="STRING" id="1631356.VV01_05585"/>
<accession>A0A0L6CFY1</accession>
<sequence length="171" mass="18529">MSRTWVKRVAGVVAAAVVLNVVLRWMDASPDPVGITVLALAVACLWWLVSDLGVHLQPTEWTAHAVQTSRRPAADGRLGVLHRAVHDTFDPRGAGTTSAHAPVTVQAVLRDATAGRLRHSHATGADETSVQVVRRLLPDRDPELAAYLLSEPAPRPEPRTLDRLISRIEAL</sequence>
<organism evidence="2 3">
    <name type="scientific">Luteipulveratus halotolerans</name>
    <dbReference type="NCBI Taxonomy" id="1631356"/>
    <lineage>
        <taxon>Bacteria</taxon>
        <taxon>Bacillati</taxon>
        <taxon>Actinomycetota</taxon>
        <taxon>Actinomycetes</taxon>
        <taxon>Micrococcales</taxon>
        <taxon>Dermacoccaceae</taxon>
        <taxon>Luteipulveratus</taxon>
    </lineage>
</organism>
<dbReference type="OrthoDB" id="9874641at2"/>
<keyword evidence="3" id="KW-1185">Reference proteome</keyword>
<feature type="transmembrane region" description="Helical" evidence="1">
    <location>
        <begin position="32"/>
        <end position="49"/>
    </location>
</feature>
<keyword evidence="1" id="KW-0812">Transmembrane</keyword>
<dbReference type="Proteomes" id="UP000037397">
    <property type="component" value="Unassembled WGS sequence"/>
</dbReference>
<evidence type="ECO:0000313" key="3">
    <source>
        <dbReference type="Proteomes" id="UP000037397"/>
    </source>
</evidence>
<dbReference type="RefSeq" id="WP_050669019.1">
    <property type="nucleotide sequence ID" value="NZ_LAIR01000002.1"/>
</dbReference>
<keyword evidence="1" id="KW-0472">Membrane</keyword>